<name>A0A9W2Z4V2_BIOGL</name>
<dbReference type="CDD" id="cd15293">
    <property type="entry name" value="7tmC_GPR158-like"/>
    <property type="match status" value="1"/>
</dbReference>
<feature type="compositionally biased region" description="Polar residues" evidence="17">
    <location>
        <begin position="924"/>
        <end position="937"/>
    </location>
</feature>
<feature type="transmembrane region" description="Helical" evidence="18">
    <location>
        <begin position="767"/>
        <end position="788"/>
    </location>
</feature>
<feature type="transmembrane region" description="Helical" evidence="18">
    <location>
        <begin position="12"/>
        <end position="37"/>
    </location>
</feature>
<evidence type="ECO:0000256" key="3">
    <source>
        <dbReference type="ARBA" id="ARBA00022475"/>
    </source>
</evidence>
<evidence type="ECO:0000256" key="13">
    <source>
        <dbReference type="ARBA" id="ARBA00023224"/>
    </source>
</evidence>
<evidence type="ECO:0000313" key="24">
    <source>
        <dbReference type="RefSeq" id="XP_055870118.1"/>
    </source>
</evidence>
<feature type="compositionally biased region" description="Basic and acidic residues" evidence="17">
    <location>
        <begin position="1021"/>
        <end position="1032"/>
    </location>
</feature>
<keyword evidence="10" id="KW-1015">Disulfide bond</keyword>
<keyword evidence="14" id="KW-0628">Postsynaptic cell membrane</keyword>
<keyword evidence="12" id="KW-0325">Glycoprotein</keyword>
<dbReference type="GO" id="GO:0004930">
    <property type="term" value="F:G protein-coupled receptor activity"/>
    <property type="evidence" value="ECO:0007669"/>
    <property type="project" value="UniProtKB-KW"/>
</dbReference>
<dbReference type="RefSeq" id="XP_055870116.1">
    <property type="nucleotide sequence ID" value="XM_056014141.1"/>
</dbReference>
<evidence type="ECO:0000256" key="6">
    <source>
        <dbReference type="ARBA" id="ARBA00022989"/>
    </source>
</evidence>
<dbReference type="PANTHER" id="PTHR32546:SF26">
    <property type="entry name" value="SMOG, ISOFORM D"/>
    <property type="match status" value="1"/>
</dbReference>
<keyword evidence="3" id="KW-1003">Cell membrane</keyword>
<feature type="transmembrane region" description="Helical" evidence="18">
    <location>
        <begin position="663"/>
        <end position="683"/>
    </location>
</feature>
<feature type="region of interest" description="Disordered" evidence="17">
    <location>
        <begin position="1015"/>
        <end position="1069"/>
    </location>
</feature>
<comment type="similarity">
    <text evidence="2">Belongs to the G-protein coupled receptor 3 family.</text>
</comment>
<accession>A0A9W2Z4V2</accession>
<dbReference type="PANTHER" id="PTHR32546">
    <property type="entry name" value="G-PROTEIN COUPLED RECEPTOR 158-RELATED"/>
    <property type="match status" value="1"/>
</dbReference>
<dbReference type="GO" id="GO:0045211">
    <property type="term" value="C:postsynaptic membrane"/>
    <property type="evidence" value="ECO:0007669"/>
    <property type="project" value="UniProtKB-SubCell"/>
</dbReference>
<dbReference type="InterPro" id="IPR054714">
    <property type="entry name" value="GPR158_179_extracellular"/>
</dbReference>
<keyword evidence="8" id="KW-0297">G-protein coupled receptor</keyword>
<reference evidence="21 22" key="1">
    <citation type="submission" date="2025-04" db="UniProtKB">
        <authorList>
            <consortium name="RefSeq"/>
        </authorList>
    </citation>
    <scope>IDENTIFICATION</scope>
</reference>
<evidence type="ECO:0000256" key="8">
    <source>
        <dbReference type="ARBA" id="ARBA00023040"/>
    </source>
</evidence>
<evidence type="ECO:0000256" key="15">
    <source>
        <dbReference type="ARBA" id="ARBA00023273"/>
    </source>
</evidence>
<comment type="subcellular location">
    <subcellularLocation>
        <location evidence="1">Cell projection</location>
        <location evidence="1">Neuron projection</location>
    </subcellularLocation>
    <subcellularLocation>
        <location evidence="16">Postsynaptic cell membrane</location>
        <topology evidence="16">Multi-pass membrane protein</topology>
    </subcellularLocation>
</comment>
<keyword evidence="15" id="KW-0966">Cell projection</keyword>
<dbReference type="InterPro" id="IPR043458">
    <property type="entry name" value="GPR158/179"/>
</dbReference>
<keyword evidence="9 18" id="KW-0472">Membrane</keyword>
<evidence type="ECO:0000313" key="23">
    <source>
        <dbReference type="RefSeq" id="XP_055870117.1"/>
    </source>
</evidence>
<evidence type="ECO:0000256" key="9">
    <source>
        <dbReference type="ARBA" id="ARBA00023136"/>
    </source>
</evidence>
<keyword evidence="4 18" id="KW-0812">Transmembrane</keyword>
<evidence type="ECO:0000256" key="1">
    <source>
        <dbReference type="ARBA" id="ARBA00004487"/>
    </source>
</evidence>
<dbReference type="Pfam" id="PF00003">
    <property type="entry name" value="7tm_3"/>
    <property type="match status" value="1"/>
</dbReference>
<keyword evidence="7" id="KW-0770">Synapse</keyword>
<feature type="domain" description="G-protein coupled receptors family 3 profile" evidence="19">
    <location>
        <begin position="670"/>
        <end position="918"/>
    </location>
</feature>
<evidence type="ECO:0000313" key="21">
    <source>
        <dbReference type="RefSeq" id="XP_055870115.1"/>
    </source>
</evidence>
<evidence type="ECO:0000256" key="18">
    <source>
        <dbReference type="SAM" id="Phobius"/>
    </source>
</evidence>
<keyword evidence="5" id="KW-0732">Signal</keyword>
<dbReference type="GeneID" id="106057284"/>
<keyword evidence="20" id="KW-1185">Reference proteome</keyword>
<evidence type="ECO:0000256" key="10">
    <source>
        <dbReference type="ARBA" id="ARBA00023157"/>
    </source>
</evidence>
<keyword evidence="11" id="KW-0675">Receptor</keyword>
<dbReference type="GO" id="GO:0043005">
    <property type="term" value="C:neuron projection"/>
    <property type="evidence" value="ECO:0007669"/>
    <property type="project" value="UniProtKB-SubCell"/>
</dbReference>
<dbReference type="RefSeq" id="XP_055870117.1">
    <property type="nucleotide sequence ID" value="XM_056014142.1"/>
</dbReference>
<feature type="transmembrane region" description="Helical" evidence="18">
    <location>
        <begin position="728"/>
        <end position="746"/>
    </location>
</feature>
<keyword evidence="6 18" id="KW-1133">Transmembrane helix</keyword>
<evidence type="ECO:0000259" key="19">
    <source>
        <dbReference type="PROSITE" id="PS50259"/>
    </source>
</evidence>
<evidence type="ECO:0000313" key="20">
    <source>
        <dbReference type="Proteomes" id="UP001165740"/>
    </source>
</evidence>
<dbReference type="RefSeq" id="XP_055870118.1">
    <property type="nucleotide sequence ID" value="XM_056014143.1"/>
</dbReference>
<evidence type="ECO:0000256" key="5">
    <source>
        <dbReference type="ARBA" id="ARBA00022729"/>
    </source>
</evidence>
<dbReference type="AlphaFoldDB" id="A0A9W2Z4V2"/>
<dbReference type="Pfam" id="PF22572">
    <property type="entry name" value="GPR158_179_EC"/>
    <property type="match status" value="1"/>
</dbReference>
<sequence length="1069" mass="121378">MAAQRTSARWTLVQFSAYFTFVFTCCIVAAVALAGVVDDGTAVAPENARKQVTTNLGRFQTSPLHQSSITIQAKITYLQARTSGRRRFTRMSSSGRSLPWSIKRILEQTRKKRQNTIDSQNRNWISVEGTKNSRIYSLDDTLKQTEEMKYPSRAKTNYRNVFQDLLHLINTSLSRKHFFLSKAKNELTELGKPPQDSFAMLKEFLADTPVTSFYDGADLLKASDTHADNVSIVDALPSSSRAWVVTDNAWTSQNHFVPFYGKGIMYASNSTHTKRHPRSVDNNTDEGKSEDLLLTEALHHIEDIRSQEAPCAETGEKIVLLKNMKLNTQHFHRFFADIVNKTVQMANTISDLLLFSHNPPESYMNVFYAMTQALVETGPMVRGCAIAFNISEGATASTAASASPAKPDSPAPTTTSGAPKKPQVGSLFPYSYRTRDGEVVVTDLSKIYHFHRTAWFSFHANKSTEGLMKPRNRILTNKTDVGYLSPYISKWTSAVSVSPEDGFWAVPYYDCQLKNWVIQYSVPFYQQNGSVPEFKGVVLLEANFEAIPINQCAYDGGLFSGTHRCNRQSTECKYIPSSTLQWGSYLCVCKEGYSFPTPNAANKFFDGRSVERAYLEFVRNVSSDYSNELNCLPMSTTPASTTPLGGEGDPIVAFDFLVRGIPLGIQSFCMTVSLVIAIVILCFRKTKVMRTSIWALLEMLLLGAILLYATVVLQYFEPTTTTCLLLPWLREMGFAIVYGVLVLKIYRILAEFQSRKAHRVHVRDKDLLKYLAVIMIVVIAYMSAWTAVNMDHLRNNSTILERLYTKDRLAYTLCRAMWWDYVIEAGEFIFLCFGIYMCYCIRSAPTEYSEGRFITGAICYEAIVSTIFYILRHMWWYEMHPDHLFLMFFLRCQLTVTVVLLIILGPKLWYAHRPPDEDHGRSRAYSQSDVQDSSSPETMKLNVGISSNGDVEVGEISLTEMDPEDIRAELKRLYTQLQIYKTKTMRKDNPHISKRRGGRKQTHRRFSLQAFHHKHRHHHEHDHEHEMSKTPEESTNSAEAMAFTIEPSVKEEPNEGRALPSVSFKPGHK</sequence>
<feature type="transmembrane region" description="Helical" evidence="18">
    <location>
        <begin position="883"/>
        <end position="904"/>
    </location>
</feature>
<keyword evidence="13" id="KW-0807">Transducer</keyword>
<feature type="region of interest" description="Disordered" evidence="17">
    <location>
        <begin position="918"/>
        <end position="944"/>
    </location>
</feature>
<evidence type="ECO:0000256" key="17">
    <source>
        <dbReference type="SAM" id="MobiDB-lite"/>
    </source>
</evidence>
<proteinExistence type="inferred from homology"/>
<evidence type="ECO:0000256" key="14">
    <source>
        <dbReference type="ARBA" id="ARBA00023257"/>
    </source>
</evidence>
<evidence type="ECO:0000256" key="16">
    <source>
        <dbReference type="ARBA" id="ARBA00034104"/>
    </source>
</evidence>
<dbReference type="RefSeq" id="XP_055870115.1">
    <property type="nucleotide sequence ID" value="XM_056014140.1"/>
</dbReference>
<feature type="transmembrane region" description="Helical" evidence="18">
    <location>
        <begin position="695"/>
        <end position="716"/>
    </location>
</feature>
<evidence type="ECO:0000256" key="12">
    <source>
        <dbReference type="ARBA" id="ARBA00023180"/>
    </source>
</evidence>
<dbReference type="Proteomes" id="UP001165740">
    <property type="component" value="Chromosome 16"/>
</dbReference>
<feature type="compositionally biased region" description="Low complexity" evidence="17">
    <location>
        <begin position="399"/>
        <end position="416"/>
    </location>
</feature>
<dbReference type="PROSITE" id="PS50259">
    <property type="entry name" value="G_PROTEIN_RECEP_F3_4"/>
    <property type="match status" value="1"/>
</dbReference>
<evidence type="ECO:0000256" key="11">
    <source>
        <dbReference type="ARBA" id="ARBA00023170"/>
    </source>
</evidence>
<dbReference type="InterPro" id="IPR017978">
    <property type="entry name" value="GPCR_3_C"/>
</dbReference>
<feature type="transmembrane region" description="Helical" evidence="18">
    <location>
        <begin position="821"/>
        <end position="841"/>
    </location>
</feature>
<feature type="transmembrane region" description="Helical" evidence="18">
    <location>
        <begin position="853"/>
        <end position="871"/>
    </location>
</feature>
<evidence type="ECO:0000256" key="4">
    <source>
        <dbReference type="ARBA" id="ARBA00022692"/>
    </source>
</evidence>
<feature type="region of interest" description="Disordered" evidence="17">
    <location>
        <begin position="399"/>
        <end position="422"/>
    </location>
</feature>
<dbReference type="OMA" id="PHANETR"/>
<evidence type="ECO:0000256" key="2">
    <source>
        <dbReference type="ARBA" id="ARBA00007242"/>
    </source>
</evidence>
<dbReference type="OrthoDB" id="5823771at2759"/>
<evidence type="ECO:0000256" key="7">
    <source>
        <dbReference type="ARBA" id="ARBA00023018"/>
    </source>
</evidence>
<organism evidence="20 22">
    <name type="scientific">Biomphalaria glabrata</name>
    <name type="common">Bloodfluke planorb</name>
    <name type="synonym">Freshwater snail</name>
    <dbReference type="NCBI Taxonomy" id="6526"/>
    <lineage>
        <taxon>Eukaryota</taxon>
        <taxon>Metazoa</taxon>
        <taxon>Spiralia</taxon>
        <taxon>Lophotrochozoa</taxon>
        <taxon>Mollusca</taxon>
        <taxon>Gastropoda</taxon>
        <taxon>Heterobranchia</taxon>
        <taxon>Euthyneura</taxon>
        <taxon>Panpulmonata</taxon>
        <taxon>Hygrophila</taxon>
        <taxon>Lymnaeoidea</taxon>
        <taxon>Planorbidae</taxon>
        <taxon>Biomphalaria</taxon>
    </lineage>
</organism>
<protein>
    <submittedName>
        <fullName evidence="21 22">Uncharacterized protein LOC106057284</fullName>
    </submittedName>
</protein>
<gene>
    <name evidence="21 22 23 24" type="primary">LOC106057284</name>
</gene>
<dbReference type="CDD" id="cd18773">
    <property type="entry name" value="PDC1_HK_sensor"/>
    <property type="match status" value="1"/>
</dbReference>
<evidence type="ECO:0000313" key="22">
    <source>
        <dbReference type="RefSeq" id="XP_055870116.1"/>
    </source>
</evidence>
<dbReference type="Gene3D" id="3.30.450.20">
    <property type="entry name" value="PAS domain"/>
    <property type="match status" value="1"/>
</dbReference>